<organism evidence="1 3">
    <name type="scientific">Medicago truncatula</name>
    <name type="common">Barrel medic</name>
    <name type="synonym">Medicago tribuloides</name>
    <dbReference type="NCBI Taxonomy" id="3880"/>
    <lineage>
        <taxon>Eukaryota</taxon>
        <taxon>Viridiplantae</taxon>
        <taxon>Streptophyta</taxon>
        <taxon>Embryophyta</taxon>
        <taxon>Tracheophyta</taxon>
        <taxon>Spermatophyta</taxon>
        <taxon>Magnoliopsida</taxon>
        <taxon>eudicotyledons</taxon>
        <taxon>Gunneridae</taxon>
        <taxon>Pentapetalae</taxon>
        <taxon>rosids</taxon>
        <taxon>fabids</taxon>
        <taxon>Fabales</taxon>
        <taxon>Fabaceae</taxon>
        <taxon>Papilionoideae</taxon>
        <taxon>50 kb inversion clade</taxon>
        <taxon>NPAAA clade</taxon>
        <taxon>Hologalegina</taxon>
        <taxon>IRL clade</taxon>
        <taxon>Trifolieae</taxon>
        <taxon>Medicago</taxon>
    </lineage>
</organism>
<reference evidence="2" key="3">
    <citation type="submission" date="2015-04" db="UniProtKB">
        <authorList>
            <consortium name="EnsemblPlants"/>
        </authorList>
    </citation>
    <scope>IDENTIFICATION</scope>
    <source>
        <strain evidence="2">cv. Jemalong A17</strain>
    </source>
</reference>
<protein>
    <submittedName>
        <fullName evidence="1 2">Uncharacterized protein</fullName>
    </submittedName>
</protein>
<dbReference type="Proteomes" id="UP000002051">
    <property type="component" value="Chromosome 6"/>
</dbReference>
<evidence type="ECO:0000313" key="3">
    <source>
        <dbReference type="Proteomes" id="UP000002051"/>
    </source>
</evidence>
<dbReference type="HOGENOM" id="CLU_2982098_0_0_1"/>
<evidence type="ECO:0000313" key="1">
    <source>
        <dbReference type="EMBL" id="KEH25348.1"/>
    </source>
</evidence>
<dbReference type="EMBL" id="CM001222">
    <property type="protein sequence ID" value="KEH25348.1"/>
    <property type="molecule type" value="Genomic_DNA"/>
</dbReference>
<name>A0A072U8C9_MEDTR</name>
<reference evidence="1 3" key="2">
    <citation type="journal article" date="2014" name="BMC Genomics">
        <title>An improved genome release (version Mt4.0) for the model legume Medicago truncatula.</title>
        <authorList>
            <person name="Tang H."/>
            <person name="Krishnakumar V."/>
            <person name="Bidwell S."/>
            <person name="Rosen B."/>
            <person name="Chan A."/>
            <person name="Zhou S."/>
            <person name="Gentzbittel L."/>
            <person name="Childs K.L."/>
            <person name="Yandell M."/>
            <person name="Gundlach H."/>
            <person name="Mayer K.F."/>
            <person name="Schwartz D.C."/>
            <person name="Town C.D."/>
        </authorList>
    </citation>
    <scope>GENOME REANNOTATION</scope>
    <source>
        <strain evidence="1">A17</strain>
        <strain evidence="2 3">cv. Jemalong A17</strain>
    </source>
</reference>
<dbReference type="EnsemblPlants" id="KEH25348">
    <property type="protein sequence ID" value="KEH25348"/>
    <property type="gene ID" value="MTR_6g018590"/>
</dbReference>
<gene>
    <name evidence="1" type="ordered locus">MTR_6g018590</name>
</gene>
<keyword evidence="3" id="KW-1185">Reference proteome</keyword>
<accession>A0A072U8C9</accession>
<sequence>MGCELSPKTLQLWHLSIVPTRFSTTTICYLLPIVFQCLKNSTLVTFWCTTKCTPQQKL</sequence>
<proteinExistence type="predicted"/>
<dbReference type="AlphaFoldDB" id="A0A072U8C9"/>
<evidence type="ECO:0000313" key="2">
    <source>
        <dbReference type="EnsemblPlants" id="KEH25348"/>
    </source>
</evidence>
<reference evidence="1 3" key="1">
    <citation type="journal article" date="2011" name="Nature">
        <title>The Medicago genome provides insight into the evolution of rhizobial symbioses.</title>
        <authorList>
            <person name="Young N.D."/>
            <person name="Debelle F."/>
            <person name="Oldroyd G.E."/>
            <person name="Geurts R."/>
            <person name="Cannon S.B."/>
            <person name="Udvardi M.K."/>
            <person name="Benedito V.A."/>
            <person name="Mayer K.F."/>
            <person name="Gouzy J."/>
            <person name="Schoof H."/>
            <person name="Van de Peer Y."/>
            <person name="Proost S."/>
            <person name="Cook D.R."/>
            <person name="Meyers B.C."/>
            <person name="Spannagl M."/>
            <person name="Cheung F."/>
            <person name="De Mita S."/>
            <person name="Krishnakumar V."/>
            <person name="Gundlach H."/>
            <person name="Zhou S."/>
            <person name="Mudge J."/>
            <person name="Bharti A.K."/>
            <person name="Murray J.D."/>
            <person name="Naoumkina M.A."/>
            <person name="Rosen B."/>
            <person name="Silverstein K.A."/>
            <person name="Tang H."/>
            <person name="Rombauts S."/>
            <person name="Zhao P.X."/>
            <person name="Zhou P."/>
            <person name="Barbe V."/>
            <person name="Bardou P."/>
            <person name="Bechner M."/>
            <person name="Bellec A."/>
            <person name="Berger A."/>
            <person name="Berges H."/>
            <person name="Bidwell S."/>
            <person name="Bisseling T."/>
            <person name="Choisne N."/>
            <person name="Couloux A."/>
            <person name="Denny R."/>
            <person name="Deshpande S."/>
            <person name="Dai X."/>
            <person name="Doyle J.J."/>
            <person name="Dudez A.M."/>
            <person name="Farmer A.D."/>
            <person name="Fouteau S."/>
            <person name="Franken C."/>
            <person name="Gibelin C."/>
            <person name="Gish J."/>
            <person name="Goldstein S."/>
            <person name="Gonzalez A.J."/>
            <person name="Green P.J."/>
            <person name="Hallab A."/>
            <person name="Hartog M."/>
            <person name="Hua A."/>
            <person name="Humphray S.J."/>
            <person name="Jeong D.H."/>
            <person name="Jing Y."/>
            <person name="Jocker A."/>
            <person name="Kenton S.M."/>
            <person name="Kim D.J."/>
            <person name="Klee K."/>
            <person name="Lai H."/>
            <person name="Lang C."/>
            <person name="Lin S."/>
            <person name="Macmil S.L."/>
            <person name="Magdelenat G."/>
            <person name="Matthews L."/>
            <person name="McCorrison J."/>
            <person name="Monaghan E.L."/>
            <person name="Mun J.H."/>
            <person name="Najar F.Z."/>
            <person name="Nicholson C."/>
            <person name="Noirot C."/>
            <person name="O'Bleness M."/>
            <person name="Paule C.R."/>
            <person name="Poulain J."/>
            <person name="Prion F."/>
            <person name="Qin B."/>
            <person name="Qu C."/>
            <person name="Retzel E.F."/>
            <person name="Riddle C."/>
            <person name="Sallet E."/>
            <person name="Samain S."/>
            <person name="Samson N."/>
            <person name="Sanders I."/>
            <person name="Saurat O."/>
            <person name="Scarpelli C."/>
            <person name="Schiex T."/>
            <person name="Segurens B."/>
            <person name="Severin A.J."/>
            <person name="Sherrier D.J."/>
            <person name="Shi R."/>
            <person name="Sims S."/>
            <person name="Singer S.R."/>
            <person name="Sinharoy S."/>
            <person name="Sterck L."/>
            <person name="Viollet A."/>
            <person name="Wang B.B."/>
            <person name="Wang K."/>
            <person name="Wang M."/>
            <person name="Wang X."/>
            <person name="Warfsmann J."/>
            <person name="Weissenbach J."/>
            <person name="White D.D."/>
            <person name="White J.D."/>
            <person name="Wiley G.B."/>
            <person name="Wincker P."/>
            <person name="Xing Y."/>
            <person name="Yang L."/>
            <person name="Yao Z."/>
            <person name="Ying F."/>
            <person name="Zhai J."/>
            <person name="Zhou L."/>
            <person name="Zuber A."/>
            <person name="Denarie J."/>
            <person name="Dixon R.A."/>
            <person name="May G.D."/>
            <person name="Schwartz D.C."/>
            <person name="Rogers J."/>
            <person name="Quetier F."/>
            <person name="Town C.D."/>
            <person name="Roe B.A."/>
        </authorList>
    </citation>
    <scope>NUCLEOTIDE SEQUENCE [LARGE SCALE GENOMIC DNA]</scope>
    <source>
        <strain evidence="1">A17</strain>
        <strain evidence="2 3">cv. Jemalong A17</strain>
    </source>
</reference>